<evidence type="ECO:0000256" key="4">
    <source>
        <dbReference type="ARBA" id="ARBA00022801"/>
    </source>
</evidence>
<dbReference type="OrthoDB" id="21368at2157"/>
<dbReference type="GO" id="GO:0005829">
    <property type="term" value="C:cytosol"/>
    <property type="evidence" value="ECO:0007669"/>
    <property type="project" value="InterPro"/>
</dbReference>
<dbReference type="SUPFAM" id="SSF53182">
    <property type="entry name" value="Pyrrolidone carboxyl peptidase (pyroglutamate aminopeptidase)"/>
    <property type="match status" value="1"/>
</dbReference>
<dbReference type="PRINTS" id="PR00706">
    <property type="entry name" value="PYROGLUPTASE"/>
</dbReference>
<comment type="similarity">
    <text evidence="1">Belongs to the peptidase C15 family.</text>
</comment>
<dbReference type="Pfam" id="PF01470">
    <property type="entry name" value="Peptidase_C15"/>
    <property type="match status" value="1"/>
</dbReference>
<reference evidence="6 7" key="1">
    <citation type="journal article" date="2007" name="Archaea">
        <title>The genome of Hyperthermus butylicus: a sulfur-reducing, peptide fermenting, neutrophilic Crenarchaeote growing up to 108 degrees C.</title>
        <authorList>
            <person name="Brugger K."/>
            <person name="Chen L."/>
            <person name="Stark M."/>
            <person name="Zibat A."/>
            <person name="Redder P."/>
            <person name="Ruepp A."/>
            <person name="Awayez M."/>
            <person name="She Q."/>
            <person name="Garrett R.A."/>
            <person name="Klenk H.P."/>
        </authorList>
    </citation>
    <scope>NUCLEOTIDE SEQUENCE [LARGE SCALE GENOMIC DNA]</scope>
    <source>
        <strain evidence="7">DSM 5456 / JCM 9403 / PLM1-5</strain>
    </source>
</reference>
<dbReference type="GeneID" id="4782246"/>
<dbReference type="EC" id="3.4.19.3" evidence="6"/>
<dbReference type="InterPro" id="IPR016125">
    <property type="entry name" value="Peptidase_C15-like"/>
</dbReference>
<evidence type="ECO:0000256" key="2">
    <source>
        <dbReference type="ARBA" id="ARBA00022490"/>
    </source>
</evidence>
<organism evidence="6 7">
    <name type="scientific">Hyperthermus butylicus (strain DSM 5456 / JCM 9403 / PLM1-5)</name>
    <dbReference type="NCBI Taxonomy" id="415426"/>
    <lineage>
        <taxon>Archaea</taxon>
        <taxon>Thermoproteota</taxon>
        <taxon>Thermoprotei</taxon>
        <taxon>Desulfurococcales</taxon>
        <taxon>Pyrodictiaceae</taxon>
        <taxon>Hyperthermus</taxon>
    </lineage>
</organism>
<dbReference type="PANTHER" id="PTHR23402">
    <property type="entry name" value="PROTEASE FAMILY C15 PYROGLUTAMYL-PEPTIDASE I-RELATED"/>
    <property type="match status" value="1"/>
</dbReference>
<dbReference type="PIRSF" id="PIRSF015592">
    <property type="entry name" value="Prld-crbxl_pptds"/>
    <property type="match status" value="1"/>
</dbReference>
<protein>
    <submittedName>
        <fullName evidence="6">Pyrrolidone-carboxylate peptidase</fullName>
        <ecNumber evidence="6">3.4.19.3</ecNumber>
    </submittedName>
</protein>
<proteinExistence type="inferred from homology"/>
<gene>
    <name evidence="6" type="ordered locus">Hbut_1614</name>
</gene>
<dbReference type="Gene3D" id="3.40.630.20">
    <property type="entry name" value="Peptidase C15, pyroglutamyl peptidase I-like"/>
    <property type="match status" value="1"/>
</dbReference>
<dbReference type="AlphaFoldDB" id="A2BN71"/>
<dbReference type="eggNOG" id="arCOG05850">
    <property type="taxonomic scope" value="Archaea"/>
</dbReference>
<keyword evidence="7" id="KW-1185">Reference proteome</keyword>
<accession>A2BN71</accession>
<dbReference type="GO" id="GO:0006508">
    <property type="term" value="P:proteolysis"/>
    <property type="evidence" value="ECO:0007669"/>
    <property type="project" value="UniProtKB-KW"/>
</dbReference>
<dbReference type="GO" id="GO:0016920">
    <property type="term" value="F:pyroglutamyl-peptidase activity"/>
    <property type="evidence" value="ECO:0007669"/>
    <property type="project" value="UniProtKB-EC"/>
</dbReference>
<evidence type="ECO:0000256" key="5">
    <source>
        <dbReference type="ARBA" id="ARBA00022807"/>
    </source>
</evidence>
<dbReference type="EMBL" id="CP000493">
    <property type="protein sequence ID" value="ABM81432.1"/>
    <property type="molecule type" value="Genomic_DNA"/>
</dbReference>
<dbReference type="MEROPS" id="C15.001"/>
<dbReference type="InterPro" id="IPR000816">
    <property type="entry name" value="Peptidase_C15"/>
</dbReference>
<keyword evidence="5" id="KW-0788">Thiol protease</keyword>
<dbReference type="HOGENOM" id="CLU_043960_4_2_2"/>
<dbReference type="EnsemblBacteria" id="ABM81432">
    <property type="protein sequence ID" value="ABM81432"/>
    <property type="gene ID" value="Hbut_1614"/>
</dbReference>
<name>A2BN71_HYPBU</name>
<dbReference type="RefSeq" id="WP_011822750.1">
    <property type="nucleotide sequence ID" value="NC_008818.1"/>
</dbReference>
<sequence length="210" mass="23278">MQGRVLVTGFMVFAGYQFNPSEWIAATLDGQVIEGYRVHSLVLPVSLRRALPILKEHLETLKPQVVLGLGLAPRARKVTVELVAVSLAHYPDYPDEDGYRADLQLLDNGGLRTYTTRIPLEAVRACRGKGYPVTVSVSVGTYLCNAVAYAIHRYAHHNNAIGGFLHLPPTTELAHRHGLTNTTPLWLELETVKCILRETIRLLHKAPGKL</sequence>
<dbReference type="KEGG" id="hbu:Hbut_1614"/>
<keyword evidence="4 6" id="KW-0378">Hydrolase</keyword>
<dbReference type="InterPro" id="IPR036440">
    <property type="entry name" value="Peptidase_C15-like_sf"/>
</dbReference>
<evidence type="ECO:0000313" key="7">
    <source>
        <dbReference type="Proteomes" id="UP000002593"/>
    </source>
</evidence>
<evidence type="ECO:0000256" key="3">
    <source>
        <dbReference type="ARBA" id="ARBA00022670"/>
    </source>
</evidence>
<keyword evidence="2" id="KW-0963">Cytoplasm</keyword>
<dbReference type="PANTHER" id="PTHR23402:SF1">
    <property type="entry name" value="PYROGLUTAMYL-PEPTIDASE I"/>
    <property type="match status" value="1"/>
</dbReference>
<keyword evidence="3" id="KW-0645">Protease</keyword>
<evidence type="ECO:0000256" key="1">
    <source>
        <dbReference type="ARBA" id="ARBA00006641"/>
    </source>
</evidence>
<dbReference type="Proteomes" id="UP000002593">
    <property type="component" value="Chromosome"/>
</dbReference>
<evidence type="ECO:0000313" key="6">
    <source>
        <dbReference type="EMBL" id="ABM81432.1"/>
    </source>
</evidence>